<organism evidence="2 3">
    <name type="scientific">Pelomonas cellulosilytica</name>
    <dbReference type="NCBI Taxonomy" id="2906762"/>
    <lineage>
        <taxon>Bacteria</taxon>
        <taxon>Pseudomonadati</taxon>
        <taxon>Pseudomonadota</taxon>
        <taxon>Betaproteobacteria</taxon>
        <taxon>Burkholderiales</taxon>
        <taxon>Sphaerotilaceae</taxon>
        <taxon>Roseateles</taxon>
    </lineage>
</organism>
<gene>
    <name evidence="2" type="ORF">LXT13_08510</name>
</gene>
<keyword evidence="1" id="KW-0732">Signal</keyword>
<dbReference type="RefSeq" id="WP_233371428.1">
    <property type="nucleotide sequence ID" value="NZ_JAJTWU010000003.1"/>
</dbReference>
<evidence type="ECO:0000313" key="2">
    <source>
        <dbReference type="EMBL" id="MCE4554486.1"/>
    </source>
</evidence>
<evidence type="ECO:0008006" key="4">
    <source>
        <dbReference type="Google" id="ProtNLM"/>
    </source>
</evidence>
<evidence type="ECO:0000313" key="3">
    <source>
        <dbReference type="Proteomes" id="UP001200741"/>
    </source>
</evidence>
<keyword evidence="3" id="KW-1185">Reference proteome</keyword>
<proteinExistence type="predicted"/>
<reference evidence="2 3" key="1">
    <citation type="submission" date="2021-12" db="EMBL/GenBank/DDBJ databases">
        <title>Genome seq of P8.</title>
        <authorList>
            <person name="Seo T."/>
        </authorList>
    </citation>
    <scope>NUCLEOTIDE SEQUENCE [LARGE SCALE GENOMIC DNA]</scope>
    <source>
        <strain evidence="2 3">P8</strain>
    </source>
</reference>
<feature type="signal peptide" evidence="1">
    <location>
        <begin position="1"/>
        <end position="22"/>
    </location>
</feature>
<sequence length="475" mass="48297">MKTLRVLILTASLQAISSNTPAASYTNNLAFATQGQGMWGSGGSNGFDVEMRLLGTSWDLSGGASSGFAHPHGDGVKGSWPRICAFGGCIGGGEYVISEGWDLGTWGMDLGGHTAGQAGLYFRSNFDNGRIAVDYPIQASFTLPDKARPGQQITLSSAYTLSPDAQLKTRSPSGAVELSLDTSFSAAVGGTACLGGCYSGTVPLGGGASRSRLVGLSSNELGGSVEGALAESLPYGGSAHMPLIQTQGGLQGSVLRASGSDRFLAANVNLSQIVSAALGIPLNGSVQLGSLAVGYKTIDLSTGLGLSLDQSFTFEAEPWVRYLLSGGQELTARLGDDISLTMPDVAGELVITPTVFLKVANLTNVTRLSGDAALDLSALQASAGLEIPSINVFGLGTVGGGSMSAGFGPVLSAHVSAPLGGGIGLFEDTWQLGGFQALQAGSMSVLAVPEPGSRSMLITGGLLCVGVAWRRHTRA</sequence>
<accession>A0ABS8XNY7</accession>
<dbReference type="Proteomes" id="UP001200741">
    <property type="component" value="Unassembled WGS sequence"/>
</dbReference>
<dbReference type="EMBL" id="JAJTWU010000003">
    <property type="protein sequence ID" value="MCE4554486.1"/>
    <property type="molecule type" value="Genomic_DNA"/>
</dbReference>
<evidence type="ECO:0000256" key="1">
    <source>
        <dbReference type="SAM" id="SignalP"/>
    </source>
</evidence>
<feature type="chain" id="PRO_5046387579" description="PEP-CTERM protein-sorting domain-containing protein" evidence="1">
    <location>
        <begin position="23"/>
        <end position="475"/>
    </location>
</feature>
<protein>
    <recommendedName>
        <fullName evidence="4">PEP-CTERM protein-sorting domain-containing protein</fullName>
    </recommendedName>
</protein>
<comment type="caution">
    <text evidence="2">The sequence shown here is derived from an EMBL/GenBank/DDBJ whole genome shotgun (WGS) entry which is preliminary data.</text>
</comment>
<name>A0ABS8XNY7_9BURK</name>